<keyword evidence="2" id="KW-1185">Reference proteome</keyword>
<organism evidence="1 2">
    <name type="scientific">Tsukamurella strandjordii</name>
    <dbReference type="NCBI Taxonomy" id="147577"/>
    <lineage>
        <taxon>Bacteria</taxon>
        <taxon>Bacillati</taxon>
        <taxon>Actinomycetota</taxon>
        <taxon>Actinomycetes</taxon>
        <taxon>Mycobacteriales</taxon>
        <taxon>Tsukamurellaceae</taxon>
        <taxon>Tsukamurella</taxon>
    </lineage>
</organism>
<dbReference type="AlphaFoldDB" id="A0AA90NBW1"/>
<accession>A0AA90NBW1</accession>
<proteinExistence type="predicted"/>
<dbReference type="EMBL" id="JAUTIX010000005">
    <property type="protein sequence ID" value="MDP0398928.1"/>
    <property type="molecule type" value="Genomic_DNA"/>
</dbReference>
<sequence length="197" mass="21951">MEADTPIPPVLTDDLSPLLDRRPRDVGGHADALMSAPVTQSGLECMARVLDAAQVATWEESYLFAWTVWTEHLDDGRLATALLPSERWAEIFDSLGQFMISGGDVQGYRALPATIPVTGPLYRAAPREAREGWWWTPRSAVATRVRPGWPVWIGVPQRIYWGVHGSLISSQTPTIVARPGRVRLHTVETPYPWRTAE</sequence>
<comment type="caution">
    <text evidence="1">The sequence shown here is derived from an EMBL/GenBank/DDBJ whole genome shotgun (WGS) entry which is preliminary data.</text>
</comment>
<evidence type="ECO:0000313" key="2">
    <source>
        <dbReference type="Proteomes" id="UP001178281"/>
    </source>
</evidence>
<evidence type="ECO:0000313" key="1">
    <source>
        <dbReference type="EMBL" id="MDP0398928.1"/>
    </source>
</evidence>
<name>A0AA90NBW1_9ACTN</name>
<protein>
    <submittedName>
        <fullName evidence="1">Uncharacterized protein</fullName>
    </submittedName>
</protein>
<gene>
    <name evidence="1" type="ORF">Q7X28_13425</name>
</gene>
<dbReference type="RefSeq" id="WP_305111692.1">
    <property type="nucleotide sequence ID" value="NZ_JAUTIX010000005.1"/>
</dbReference>
<reference evidence="1" key="1">
    <citation type="submission" date="2023-08" db="EMBL/GenBank/DDBJ databases">
        <title>The draft genome of Tsukamurella strandjordii strain 050030.</title>
        <authorList>
            <person name="Zhao F."/>
            <person name="Feng Y."/>
            <person name="Zong Z."/>
        </authorList>
    </citation>
    <scope>NUCLEOTIDE SEQUENCE</scope>
    <source>
        <strain evidence="1">050030</strain>
    </source>
</reference>
<dbReference type="Proteomes" id="UP001178281">
    <property type="component" value="Unassembled WGS sequence"/>
</dbReference>